<dbReference type="GO" id="GO:0043023">
    <property type="term" value="F:ribosomal large subunit binding"/>
    <property type="evidence" value="ECO:0007669"/>
    <property type="project" value="UniProtKB-UniRule"/>
</dbReference>
<dbReference type="InterPro" id="IPR013029">
    <property type="entry name" value="YchF_C"/>
</dbReference>
<dbReference type="PRINTS" id="PR00326">
    <property type="entry name" value="GTP1OBG"/>
</dbReference>
<proteinExistence type="inferred from homology"/>
<dbReference type="GO" id="GO:0005524">
    <property type="term" value="F:ATP binding"/>
    <property type="evidence" value="ECO:0007669"/>
    <property type="project" value="UniProtKB-UniRule"/>
</dbReference>
<evidence type="ECO:0000256" key="2">
    <source>
        <dbReference type="ARBA" id="ARBA00022741"/>
    </source>
</evidence>
<keyword evidence="4" id="KW-0460">Magnesium</keyword>
<reference evidence="7 8" key="1">
    <citation type="submission" date="2018-02" db="EMBL/GenBank/DDBJ databases">
        <title>Genomic Reconstructions from Amazon Rainforest and Pasture Soil Reveal Novel Insights into the Physiology of Candidate Phyla in Tropical Sites.</title>
        <authorList>
            <person name="Kroeger M.E."/>
            <person name="Delmont T."/>
            <person name="Eren A.M."/>
            <person name="Guo J."/>
            <person name="Meyer K.M."/>
            <person name="Khan K."/>
            <person name="Rodrigues J.L.M."/>
            <person name="Bohannan B.J.M."/>
            <person name="Tringe S."/>
            <person name="Borges C.D."/>
            <person name="Tiedje J."/>
            <person name="Tsai S.M."/>
            <person name="Nusslein K."/>
        </authorList>
    </citation>
    <scope>NUCLEOTIDE SEQUENCE [LARGE SCALE GENOMIC DNA]</scope>
    <source>
        <strain evidence="7">Amazon FNV 2010 28 9</strain>
    </source>
</reference>
<evidence type="ECO:0000256" key="4">
    <source>
        <dbReference type="ARBA" id="ARBA00022842"/>
    </source>
</evidence>
<evidence type="ECO:0000313" key="8">
    <source>
        <dbReference type="Proteomes" id="UP000246104"/>
    </source>
</evidence>
<dbReference type="InterPro" id="IPR006073">
    <property type="entry name" value="GTP-bd"/>
</dbReference>
<dbReference type="SUPFAM" id="SSF52540">
    <property type="entry name" value="P-loop containing nucleoside triphosphate hydrolases"/>
    <property type="match status" value="1"/>
</dbReference>
<dbReference type="InterPro" id="IPR012676">
    <property type="entry name" value="TGS-like"/>
</dbReference>
<dbReference type="PANTHER" id="PTHR23305:SF18">
    <property type="entry name" value="OBG-TYPE G DOMAIN-CONTAINING PROTEIN"/>
    <property type="match status" value="1"/>
</dbReference>
<dbReference type="GO" id="GO:0016887">
    <property type="term" value="F:ATP hydrolysis activity"/>
    <property type="evidence" value="ECO:0007669"/>
    <property type="project" value="UniProtKB-UniRule"/>
</dbReference>
<dbReference type="InterPro" id="IPR004396">
    <property type="entry name" value="ATPase_YchF/OLA1"/>
</dbReference>
<dbReference type="InterPro" id="IPR023192">
    <property type="entry name" value="TGS-like_dom_sf"/>
</dbReference>
<name>A0A317JQK0_9BACT</name>
<dbReference type="CDD" id="cd01900">
    <property type="entry name" value="YchF"/>
    <property type="match status" value="1"/>
</dbReference>
<dbReference type="Proteomes" id="UP000246104">
    <property type="component" value="Unassembled WGS sequence"/>
</dbReference>
<organism evidence="7 8">
    <name type="scientific">Candidatus Cerribacteria bacterium 'Amazon FNV 2010 28 9'</name>
    <dbReference type="NCBI Taxonomy" id="2081795"/>
    <lineage>
        <taxon>Bacteria</taxon>
        <taxon>Candidatus Cerribacteria</taxon>
    </lineage>
</organism>
<feature type="binding site" evidence="5">
    <location>
        <begin position="12"/>
        <end position="17"/>
    </location>
    <ligand>
        <name>ATP</name>
        <dbReference type="ChEBI" id="CHEBI:30616"/>
    </ligand>
</feature>
<dbReference type="Pfam" id="PF01926">
    <property type="entry name" value="MMR_HSR1"/>
    <property type="match status" value="1"/>
</dbReference>
<dbReference type="InterPro" id="IPR012675">
    <property type="entry name" value="Beta-grasp_dom_sf"/>
</dbReference>
<dbReference type="InterPro" id="IPR041706">
    <property type="entry name" value="YchF_N"/>
</dbReference>
<dbReference type="GO" id="GO:0005525">
    <property type="term" value="F:GTP binding"/>
    <property type="evidence" value="ECO:0007669"/>
    <property type="project" value="InterPro"/>
</dbReference>
<evidence type="ECO:0000256" key="5">
    <source>
        <dbReference type="HAMAP-Rule" id="MF_00944"/>
    </source>
</evidence>
<dbReference type="PIRSF" id="PIRSF006641">
    <property type="entry name" value="CHP00092"/>
    <property type="match status" value="1"/>
</dbReference>
<dbReference type="GO" id="GO:0005737">
    <property type="term" value="C:cytoplasm"/>
    <property type="evidence" value="ECO:0007669"/>
    <property type="project" value="TreeGrafter"/>
</dbReference>
<evidence type="ECO:0000256" key="1">
    <source>
        <dbReference type="ARBA" id="ARBA00022723"/>
    </source>
</evidence>
<sequence length="362" mass="39573">MSLSVGIVGLPNVGKSTLFNALLKKQQALAANYPFATIDPNTGIVPVPDDRLEKLAAVVHTSVIKPASVEFVDIAGLVKGASQGEGLGNQFLSHIREVDLICHVVRAFSDSNVIREGSVDPKTDRDTIETELLLADLQTLQKQREPKMSKDKDELFRWEVVKKMRAAAEKGTQLRDVLKTDEEKEVGRTLGLLTAKPMIYVANVDEGELGDRGQGLGVSKLAEQLGVDPDSIVIVSAKIESELSILSDEDQKLYMQDLGIQQSGLERLAKKAYERLGLQSFLTAGELEVRAWTIHAGTNAQLAAGVIHTDFIKKFIKANIASYADFVAFGGWKGVREAGKMRIEGRDYIMHEGDIVEFMIGA</sequence>
<evidence type="ECO:0000313" key="7">
    <source>
        <dbReference type="EMBL" id="PWU23877.1"/>
    </source>
</evidence>
<dbReference type="FunFam" id="3.10.20.30:FF:000001">
    <property type="entry name" value="Ribosome-binding ATPase YchF"/>
    <property type="match status" value="1"/>
</dbReference>
<evidence type="ECO:0000256" key="3">
    <source>
        <dbReference type="ARBA" id="ARBA00022840"/>
    </source>
</evidence>
<evidence type="ECO:0000259" key="6">
    <source>
        <dbReference type="PROSITE" id="PS51710"/>
    </source>
</evidence>
<keyword evidence="3 5" id="KW-0067">ATP-binding</keyword>
<comment type="caution">
    <text evidence="7">The sequence shown here is derived from an EMBL/GenBank/DDBJ whole genome shotgun (WGS) entry which is preliminary data.</text>
</comment>
<gene>
    <name evidence="5" type="primary">ychF</name>
    <name evidence="7" type="ORF">C5B42_01420</name>
</gene>
<dbReference type="HAMAP" id="MF_00944">
    <property type="entry name" value="YchF_OLA1_ATPase"/>
    <property type="match status" value="1"/>
</dbReference>
<comment type="function">
    <text evidence="5">ATPase that binds to both the 70S ribosome and the 50S ribosomal subunit in a nucleotide-independent manner.</text>
</comment>
<dbReference type="EMBL" id="PSRQ01000021">
    <property type="protein sequence ID" value="PWU23877.1"/>
    <property type="molecule type" value="Genomic_DNA"/>
</dbReference>
<dbReference type="PROSITE" id="PS51710">
    <property type="entry name" value="G_OBG"/>
    <property type="match status" value="1"/>
</dbReference>
<dbReference type="InterPro" id="IPR031167">
    <property type="entry name" value="G_OBG"/>
</dbReference>
<keyword evidence="2 5" id="KW-0547">Nucleotide-binding</keyword>
<dbReference type="PANTHER" id="PTHR23305">
    <property type="entry name" value="OBG GTPASE FAMILY"/>
    <property type="match status" value="1"/>
</dbReference>
<dbReference type="AlphaFoldDB" id="A0A317JQK0"/>
<dbReference type="InterPro" id="IPR027417">
    <property type="entry name" value="P-loop_NTPase"/>
</dbReference>
<protein>
    <recommendedName>
        <fullName evidence="5">Ribosome-binding ATPase YchF</fullName>
    </recommendedName>
</protein>
<dbReference type="Pfam" id="PF06071">
    <property type="entry name" value="YchF-GTPase_C"/>
    <property type="match status" value="1"/>
</dbReference>
<accession>A0A317JQK0</accession>
<dbReference type="NCBIfam" id="TIGR00092">
    <property type="entry name" value="redox-regulated ATPase YchF"/>
    <property type="match status" value="1"/>
</dbReference>
<feature type="domain" description="OBG-type G" evidence="6">
    <location>
        <begin position="3"/>
        <end position="255"/>
    </location>
</feature>
<comment type="similarity">
    <text evidence="5">Belongs to the TRAFAC class OBG-HflX-like GTPase superfamily. OBG GTPase family. YchF/OLA1 subfamily.</text>
</comment>
<dbReference type="SUPFAM" id="SSF81271">
    <property type="entry name" value="TGS-like"/>
    <property type="match status" value="1"/>
</dbReference>
<dbReference type="GO" id="GO:0046872">
    <property type="term" value="F:metal ion binding"/>
    <property type="evidence" value="ECO:0007669"/>
    <property type="project" value="UniProtKB-KW"/>
</dbReference>
<keyword evidence="1" id="KW-0479">Metal-binding</keyword>
<dbReference type="Gene3D" id="1.10.150.300">
    <property type="entry name" value="TGS-like domain"/>
    <property type="match status" value="1"/>
</dbReference>
<dbReference type="Gene3D" id="3.40.50.300">
    <property type="entry name" value="P-loop containing nucleotide triphosphate hydrolases"/>
    <property type="match status" value="1"/>
</dbReference>
<dbReference type="Gene3D" id="3.10.20.30">
    <property type="match status" value="1"/>
</dbReference>